<dbReference type="PANTHER" id="PTHR43662:SF3">
    <property type="entry name" value="DOMAIN PROTEIN, PUTATIVE (AFU_ORTHOLOGUE AFUA_6G11970)-RELATED"/>
    <property type="match status" value="1"/>
</dbReference>
<proteinExistence type="predicted"/>
<evidence type="ECO:0000259" key="2">
    <source>
        <dbReference type="PROSITE" id="PS51175"/>
    </source>
</evidence>
<dbReference type="InterPro" id="IPR006584">
    <property type="entry name" value="Cellulose-bd_IV"/>
</dbReference>
<accession>A0A7J5D2C1</accession>
<dbReference type="GO" id="GO:0030246">
    <property type="term" value="F:carbohydrate binding"/>
    <property type="evidence" value="ECO:0007669"/>
    <property type="project" value="InterPro"/>
</dbReference>
<feature type="domain" description="CBM6" evidence="2">
    <location>
        <begin position="41"/>
        <end position="169"/>
    </location>
</feature>
<evidence type="ECO:0000256" key="1">
    <source>
        <dbReference type="ARBA" id="ARBA00022729"/>
    </source>
</evidence>
<dbReference type="AlphaFoldDB" id="A0A7J5D2C1"/>
<dbReference type="PANTHER" id="PTHR43662">
    <property type="match status" value="1"/>
</dbReference>
<dbReference type="Pfam" id="PF03422">
    <property type="entry name" value="CBM_6"/>
    <property type="match status" value="1"/>
</dbReference>
<gene>
    <name evidence="3" type="ORF">F8144_41575</name>
</gene>
<sequence length="459" mass="47945">MRRHPLHLLHLYPVLAGALAIALAAALGITLGAPAARAATVTVQAESYAAQSGVALETTADMGGGQNAAYLADGDWMRFDQVDLGPAGHLTVSARIAAATGSGSVELRTGSLTGPLLAVIQTGPTGGWQTWATRSADVTTHPTGAQTVFAVLRSTTPGDFVNINWFSFVSGGDEPAPGWVDVDQTKWQAQLTQFRAMTPAPVPANAVRVPEFNATCTYSHSKPDDPIVAPGLPGASHMHSFFGNKSTDAFTTTQSLLGNTGTTCTPAKDLSAYWIPTLYERGKAVEPDGMIVYYGSRLPDPTATVPFPQGFRMIAGNAKSQVATPAGSPNQFWCAGPGGETGRSADGNWPLCAPTAKLVYQLVFPDCWDGQHLDSPDHKSHVAFTYDGKCGGAYPVAIPSVSFVISYPTSGSADGFSLASGMASSIHGDFFNAWDTAALGQRVKDCIVQSAKCNSAGTF</sequence>
<dbReference type="RefSeq" id="WP_151474610.1">
    <property type="nucleotide sequence ID" value="NZ_WBKG01000060.1"/>
</dbReference>
<dbReference type="Gene3D" id="2.60.120.260">
    <property type="entry name" value="Galactose-binding domain-like"/>
    <property type="match status" value="1"/>
</dbReference>
<dbReference type="InterPro" id="IPR008979">
    <property type="entry name" value="Galactose-bd-like_sf"/>
</dbReference>
<name>A0A7J5D2C1_9ACTN</name>
<evidence type="ECO:0000313" key="3">
    <source>
        <dbReference type="EMBL" id="KAB1977567.1"/>
    </source>
</evidence>
<dbReference type="EMBL" id="WBKG01000060">
    <property type="protein sequence ID" value="KAB1977567.1"/>
    <property type="molecule type" value="Genomic_DNA"/>
</dbReference>
<dbReference type="Proteomes" id="UP000442990">
    <property type="component" value="Unassembled WGS sequence"/>
</dbReference>
<reference evidence="3 4" key="1">
    <citation type="submission" date="2019-09" db="EMBL/GenBank/DDBJ databases">
        <title>Isolation and identification of active actinomycetes.</title>
        <authorList>
            <person name="Yu Z."/>
            <person name="Han C."/>
            <person name="Yu B."/>
        </authorList>
    </citation>
    <scope>NUCLEOTIDE SEQUENCE [LARGE SCALE GENOMIC DNA]</scope>
    <source>
        <strain evidence="3 4">NEAU-H2</strain>
    </source>
</reference>
<dbReference type="SMART" id="SM00606">
    <property type="entry name" value="CBD_IV"/>
    <property type="match status" value="1"/>
</dbReference>
<protein>
    <submittedName>
        <fullName evidence="3">DUF1996 domain-containing protein</fullName>
    </submittedName>
</protein>
<dbReference type="PROSITE" id="PS51175">
    <property type="entry name" value="CBM6"/>
    <property type="match status" value="1"/>
</dbReference>
<keyword evidence="4" id="KW-1185">Reference proteome</keyword>
<dbReference type="InterPro" id="IPR005084">
    <property type="entry name" value="CBM6"/>
</dbReference>
<organism evidence="3 4">
    <name type="scientific">Streptomyces triticiradicis</name>
    <dbReference type="NCBI Taxonomy" id="2651189"/>
    <lineage>
        <taxon>Bacteria</taxon>
        <taxon>Bacillati</taxon>
        <taxon>Actinomycetota</taxon>
        <taxon>Actinomycetes</taxon>
        <taxon>Kitasatosporales</taxon>
        <taxon>Streptomycetaceae</taxon>
        <taxon>Streptomyces</taxon>
    </lineage>
</organism>
<dbReference type="Pfam" id="PF09362">
    <property type="entry name" value="DUF1996"/>
    <property type="match status" value="1"/>
</dbReference>
<dbReference type="SUPFAM" id="SSF49785">
    <property type="entry name" value="Galactose-binding domain-like"/>
    <property type="match status" value="1"/>
</dbReference>
<keyword evidence="1" id="KW-0732">Signal</keyword>
<evidence type="ECO:0000313" key="4">
    <source>
        <dbReference type="Proteomes" id="UP000442990"/>
    </source>
</evidence>
<comment type="caution">
    <text evidence="3">The sequence shown here is derived from an EMBL/GenBank/DDBJ whole genome shotgun (WGS) entry which is preliminary data.</text>
</comment>
<dbReference type="CDD" id="cd04084">
    <property type="entry name" value="CBM6_xylanase-like"/>
    <property type="match status" value="1"/>
</dbReference>
<dbReference type="InterPro" id="IPR018535">
    <property type="entry name" value="DUF1996"/>
</dbReference>